<dbReference type="AlphaFoldDB" id="W6YJT5"/>
<gene>
    <name evidence="19" type="ORF">COCCADRAFT_34693</name>
</gene>
<dbReference type="GO" id="GO:0003997">
    <property type="term" value="F:acyl-CoA oxidase activity"/>
    <property type="evidence" value="ECO:0007669"/>
    <property type="project" value="UniProtKB-EC"/>
</dbReference>
<dbReference type="InterPro" id="IPR012258">
    <property type="entry name" value="Acyl-CoA_oxidase"/>
</dbReference>
<dbReference type="GO" id="GO:0033540">
    <property type="term" value="P:fatty acid beta-oxidation using acyl-CoA oxidase"/>
    <property type="evidence" value="ECO:0007669"/>
    <property type="project" value="TreeGrafter"/>
</dbReference>
<organism evidence="19 20">
    <name type="scientific">Cochliobolus carbonum (strain 26-R-13)</name>
    <name type="common">Maize leaf spot fungus</name>
    <name type="synonym">Bipolaris zeicola</name>
    <dbReference type="NCBI Taxonomy" id="930089"/>
    <lineage>
        <taxon>Eukaryota</taxon>
        <taxon>Fungi</taxon>
        <taxon>Dikarya</taxon>
        <taxon>Ascomycota</taxon>
        <taxon>Pezizomycotina</taxon>
        <taxon>Dothideomycetes</taxon>
        <taxon>Pleosporomycetidae</taxon>
        <taxon>Pleosporales</taxon>
        <taxon>Pleosporineae</taxon>
        <taxon>Pleosporaceae</taxon>
        <taxon>Bipolaris</taxon>
    </lineage>
</organism>
<evidence type="ECO:0000256" key="1">
    <source>
        <dbReference type="ARBA" id="ARBA00001201"/>
    </source>
</evidence>
<sequence>MADFTDNLKPLYDGTATLQAERDGSRIDVDELAHHLLGRDDFLERQKKVLAVLSKEKLFQKDQQLNLSRPDRYHLGLARAKAIQRLKRQQCWDDEDCKMAEYLVDEPSTYFLHPAMFVTTVGEQGSEEQQNYWMPRIVNYDIIGCYAQTELGHGSNVRGLETVALWDPMKKEFEIHSPSLTASKWWNGSMGRTAIHAIVVAQLVLPKSRNLPKESKVSKPKSLDSDYVAHGPQTFILQIRDEKTHQPLPGIAVGDIGPKYGYASMDNGYMVFNHFRVPKSAMLSRYAEVSDETGAFVRRGHPAVVYGSLTFVRGQIIMHARLVLAQAVTVAVRYCAIRRQFKDRDSTDPSDEEMKVLDYPTVQIRILPLLATAFALHYTGEYMYTLYQRSREMIETGDFGPLAELHSASSGLKSLCTTLAADGIETCRRAMGGHGYGGGSGLVGLNADYLSKPTVEGDNWMITQQVAAYLIKKMSNAIEHPDAPPKDPTDELFRFYLKNRSYHMPQEVVKDGSIYDQTILKVFQWRTADLSYRAYQARVVEKQSWTRLMIQLHSLSRAYSEQILVTNFYNGLGSVSPANQSALRTCFRLYALYTLDQYASSFTITGAVSPESVHALQNTVLDLMTELRPDAVKLVDAWSIPDFLLNSALGRHDGKVYEELFDMAHRKNPLNQVTFNVDWRSDEIVLGSGDGGGMSQEGAGQKPVKCQT</sequence>
<feature type="binding site" evidence="14">
    <location>
        <position position="188"/>
    </location>
    <ligand>
        <name>FAD</name>
        <dbReference type="ChEBI" id="CHEBI:57692"/>
    </ligand>
</feature>
<evidence type="ECO:0000256" key="4">
    <source>
        <dbReference type="ARBA" id="ARBA00004846"/>
    </source>
</evidence>
<evidence type="ECO:0000256" key="10">
    <source>
        <dbReference type="ARBA" id="ARBA00023098"/>
    </source>
</evidence>
<feature type="domain" description="Acyl-CoA oxidase C-terminal" evidence="16">
    <location>
        <begin position="517"/>
        <end position="679"/>
    </location>
</feature>
<dbReference type="Gene3D" id="1.10.540.10">
    <property type="entry name" value="Acyl-CoA dehydrogenase/oxidase, N-terminal domain"/>
    <property type="match status" value="1"/>
</dbReference>
<keyword evidence="7 12" id="KW-0274">FAD</keyword>
<dbReference type="EMBL" id="KI964569">
    <property type="protein sequence ID" value="EUC35834.1"/>
    <property type="molecule type" value="Genomic_DNA"/>
</dbReference>
<dbReference type="Pfam" id="PF14749">
    <property type="entry name" value="Acyl-CoA_ox_N"/>
    <property type="match status" value="1"/>
</dbReference>
<dbReference type="Pfam" id="PF22924">
    <property type="entry name" value="ACOX_C_alpha1"/>
    <property type="match status" value="1"/>
</dbReference>
<dbReference type="InterPro" id="IPR037069">
    <property type="entry name" value="AcylCoA_DH/ox_N_sf"/>
</dbReference>
<dbReference type="PANTHER" id="PTHR10909:SF250">
    <property type="entry name" value="PEROXISOMAL ACYL-COENZYME A OXIDASE 1"/>
    <property type="match status" value="1"/>
</dbReference>
<dbReference type="FunFam" id="1.20.140.10:FF:000015">
    <property type="entry name" value="Acyl-coenzyme A oxidase"/>
    <property type="match status" value="1"/>
</dbReference>
<protein>
    <recommendedName>
        <fullName evidence="12">Acyl-coenzyme A oxidase</fullName>
    </recommendedName>
</protein>
<dbReference type="InterPro" id="IPR055060">
    <property type="entry name" value="ACOX_C_alpha1"/>
</dbReference>
<dbReference type="Gene3D" id="2.40.110.10">
    <property type="entry name" value="Butyryl-CoA Dehydrogenase, subunit A, domain 2"/>
    <property type="match status" value="1"/>
</dbReference>
<dbReference type="PIRSF" id="PIRSF000168">
    <property type="entry name" value="Acyl-CoA_oxidase"/>
    <property type="match status" value="1"/>
</dbReference>
<feature type="binding site" evidence="14">
    <location>
        <position position="149"/>
    </location>
    <ligand>
        <name>FAD</name>
        <dbReference type="ChEBI" id="CHEBI:57692"/>
    </ligand>
</feature>
<dbReference type="InterPro" id="IPR036250">
    <property type="entry name" value="AcylCo_DH-like_C"/>
</dbReference>
<dbReference type="SUPFAM" id="SSF56645">
    <property type="entry name" value="Acyl-CoA dehydrogenase NM domain-like"/>
    <property type="match status" value="1"/>
</dbReference>
<evidence type="ECO:0000259" key="17">
    <source>
        <dbReference type="Pfam" id="PF14749"/>
    </source>
</evidence>
<evidence type="ECO:0000256" key="8">
    <source>
        <dbReference type="ARBA" id="ARBA00022832"/>
    </source>
</evidence>
<keyword evidence="10" id="KW-0443">Lipid metabolism</keyword>
<feature type="active site" description="Proton acceptor" evidence="13">
    <location>
        <position position="456"/>
    </location>
</feature>
<dbReference type="STRING" id="930089.W6YJT5"/>
<dbReference type="KEGG" id="bze:COCCADRAFT_34693"/>
<evidence type="ECO:0000313" key="19">
    <source>
        <dbReference type="EMBL" id="EUC35834.1"/>
    </source>
</evidence>
<comment type="pathway">
    <text evidence="4">Lipid metabolism; peroxisomal fatty acid beta-oxidation.</text>
</comment>
<dbReference type="HOGENOM" id="CLU_014629_3_1_1"/>
<dbReference type="InterPro" id="IPR002655">
    <property type="entry name" value="Acyl-CoA_oxidase_C"/>
</dbReference>
<dbReference type="OrthoDB" id="538336at2759"/>
<feature type="region of interest" description="Disordered" evidence="15">
    <location>
        <begin position="688"/>
        <end position="708"/>
    </location>
</feature>
<keyword evidence="20" id="KW-1185">Reference proteome</keyword>
<evidence type="ECO:0000256" key="14">
    <source>
        <dbReference type="PIRSR" id="PIRSR000168-2"/>
    </source>
</evidence>
<evidence type="ECO:0000256" key="7">
    <source>
        <dbReference type="ARBA" id="ARBA00022827"/>
    </source>
</evidence>
<dbReference type="PANTHER" id="PTHR10909">
    <property type="entry name" value="ELECTRON TRANSPORT OXIDOREDUCTASE"/>
    <property type="match status" value="1"/>
</dbReference>
<dbReference type="RefSeq" id="XP_007709841.1">
    <property type="nucleotide sequence ID" value="XM_007711651.1"/>
</dbReference>
<evidence type="ECO:0000313" key="20">
    <source>
        <dbReference type="Proteomes" id="UP000053841"/>
    </source>
</evidence>
<accession>W6YJT5</accession>
<evidence type="ECO:0000259" key="18">
    <source>
        <dbReference type="Pfam" id="PF22924"/>
    </source>
</evidence>
<dbReference type="InterPro" id="IPR046373">
    <property type="entry name" value="Acyl-CoA_Oxase/DH_mid-dom_sf"/>
</dbReference>
<comment type="subcellular location">
    <subcellularLocation>
        <location evidence="3">Peroxisome</location>
    </subcellularLocation>
</comment>
<comment type="similarity">
    <text evidence="5 12">Belongs to the acyl-CoA oxidase family.</text>
</comment>
<comment type="cofactor">
    <cofactor evidence="2">
        <name>FAD</name>
        <dbReference type="ChEBI" id="CHEBI:57692"/>
    </cofactor>
</comment>
<evidence type="ECO:0000256" key="12">
    <source>
        <dbReference type="PIRNR" id="PIRNR000168"/>
    </source>
</evidence>
<reference evidence="19 20" key="1">
    <citation type="journal article" date="2013" name="PLoS Genet.">
        <title>Comparative genome structure, secondary metabolite, and effector coding capacity across Cochliobolus pathogens.</title>
        <authorList>
            <person name="Condon B.J."/>
            <person name="Leng Y."/>
            <person name="Wu D."/>
            <person name="Bushley K.E."/>
            <person name="Ohm R.A."/>
            <person name="Otillar R."/>
            <person name="Martin J."/>
            <person name="Schackwitz W."/>
            <person name="Grimwood J."/>
            <person name="MohdZainudin N."/>
            <person name="Xue C."/>
            <person name="Wang R."/>
            <person name="Manning V.A."/>
            <person name="Dhillon B."/>
            <person name="Tu Z.J."/>
            <person name="Steffenson B.J."/>
            <person name="Salamov A."/>
            <person name="Sun H."/>
            <person name="Lowry S."/>
            <person name="LaButti K."/>
            <person name="Han J."/>
            <person name="Copeland A."/>
            <person name="Lindquist E."/>
            <person name="Barry K."/>
            <person name="Schmutz J."/>
            <person name="Baker S.E."/>
            <person name="Ciuffetti L.M."/>
            <person name="Grigoriev I.V."/>
            <person name="Zhong S."/>
            <person name="Turgeon B.G."/>
        </authorList>
    </citation>
    <scope>NUCLEOTIDE SEQUENCE [LARGE SCALE GENOMIC DNA]</scope>
    <source>
        <strain evidence="19 20">26-R-13</strain>
    </source>
</reference>
<evidence type="ECO:0000256" key="13">
    <source>
        <dbReference type="PIRSR" id="PIRSR000168-1"/>
    </source>
</evidence>
<dbReference type="GO" id="GO:0005777">
    <property type="term" value="C:peroxisome"/>
    <property type="evidence" value="ECO:0007669"/>
    <property type="project" value="UniProtKB-SubCell"/>
</dbReference>
<keyword evidence="9" id="KW-0560">Oxidoreductase</keyword>
<name>W6YJT5_COCC2</name>
<evidence type="ECO:0000256" key="9">
    <source>
        <dbReference type="ARBA" id="ARBA00023002"/>
    </source>
</evidence>
<dbReference type="FunFam" id="2.40.110.10:FF:000003">
    <property type="entry name" value="Acyl-coenzyme A oxidase"/>
    <property type="match status" value="1"/>
</dbReference>
<evidence type="ECO:0000256" key="5">
    <source>
        <dbReference type="ARBA" id="ARBA00006288"/>
    </source>
</evidence>
<evidence type="ECO:0000256" key="6">
    <source>
        <dbReference type="ARBA" id="ARBA00022630"/>
    </source>
</evidence>
<dbReference type="GO" id="GO:0071949">
    <property type="term" value="F:FAD binding"/>
    <property type="evidence" value="ECO:0007669"/>
    <property type="project" value="InterPro"/>
</dbReference>
<keyword evidence="8" id="KW-0276">Fatty acid metabolism</keyword>
<evidence type="ECO:0000256" key="3">
    <source>
        <dbReference type="ARBA" id="ARBA00004275"/>
    </source>
</evidence>
<dbReference type="SUPFAM" id="SSF47203">
    <property type="entry name" value="Acyl-CoA dehydrogenase C-terminal domain-like"/>
    <property type="match status" value="2"/>
</dbReference>
<proteinExistence type="inferred from homology"/>
<dbReference type="InterPro" id="IPR029320">
    <property type="entry name" value="Acyl-CoA_ox_N"/>
</dbReference>
<dbReference type="Gene3D" id="1.20.140.10">
    <property type="entry name" value="Butyryl-CoA Dehydrogenase, subunit A, domain 3"/>
    <property type="match status" value="2"/>
</dbReference>
<dbReference type="GeneID" id="19147817"/>
<feature type="domain" description="Acyl-coenzyme A oxidase N-terminal" evidence="17">
    <location>
        <begin position="28"/>
        <end position="143"/>
    </location>
</feature>
<dbReference type="eggNOG" id="KOG0136">
    <property type="taxonomic scope" value="Eukaryota"/>
</dbReference>
<dbReference type="GO" id="GO:0005504">
    <property type="term" value="F:fatty acid binding"/>
    <property type="evidence" value="ECO:0007669"/>
    <property type="project" value="TreeGrafter"/>
</dbReference>
<feature type="domain" description="Acyl-CoA oxidase C-alpha1" evidence="18">
    <location>
        <begin position="306"/>
        <end position="471"/>
    </location>
</feature>
<evidence type="ECO:0000256" key="2">
    <source>
        <dbReference type="ARBA" id="ARBA00001974"/>
    </source>
</evidence>
<evidence type="ECO:0000256" key="15">
    <source>
        <dbReference type="SAM" id="MobiDB-lite"/>
    </source>
</evidence>
<dbReference type="GO" id="GO:0055088">
    <property type="term" value="P:lipid homeostasis"/>
    <property type="evidence" value="ECO:0007669"/>
    <property type="project" value="TreeGrafter"/>
</dbReference>
<evidence type="ECO:0000256" key="11">
    <source>
        <dbReference type="ARBA" id="ARBA00023140"/>
    </source>
</evidence>
<keyword evidence="11" id="KW-0576">Peroxisome</keyword>
<keyword evidence="6 12" id="KW-0285">Flavoprotein</keyword>
<comment type="catalytic activity">
    <reaction evidence="1">
        <text>a 2,3-saturated acyl-CoA + O2 = a (2E)-enoyl-CoA + H2O2</text>
        <dbReference type="Rhea" id="RHEA:38959"/>
        <dbReference type="ChEBI" id="CHEBI:15379"/>
        <dbReference type="ChEBI" id="CHEBI:16240"/>
        <dbReference type="ChEBI" id="CHEBI:58856"/>
        <dbReference type="ChEBI" id="CHEBI:65111"/>
        <dbReference type="EC" id="1.3.3.6"/>
    </reaction>
</comment>
<dbReference type="Proteomes" id="UP000053841">
    <property type="component" value="Unassembled WGS sequence"/>
</dbReference>
<dbReference type="FunFam" id="1.20.140.10:FF:000013">
    <property type="entry name" value="Acyl-coenzyme A oxidase"/>
    <property type="match status" value="1"/>
</dbReference>
<dbReference type="InterPro" id="IPR009100">
    <property type="entry name" value="AcylCoA_DH/oxidase_NM_dom_sf"/>
</dbReference>
<evidence type="ECO:0000259" key="16">
    <source>
        <dbReference type="Pfam" id="PF01756"/>
    </source>
</evidence>
<dbReference type="Pfam" id="PF01756">
    <property type="entry name" value="ACOX"/>
    <property type="match status" value="1"/>
</dbReference>